<comment type="caution">
    <text evidence="1">The sequence shown here is derived from an EMBL/GenBank/DDBJ whole genome shotgun (WGS) entry which is preliminary data.</text>
</comment>
<evidence type="ECO:0000313" key="2">
    <source>
        <dbReference type="Proteomes" id="UP000298390"/>
    </source>
</evidence>
<dbReference type="STRING" id="34475.A0A4Y9XWR4"/>
<evidence type="ECO:0000313" key="1">
    <source>
        <dbReference type="EMBL" id="TFY54515.1"/>
    </source>
</evidence>
<sequence length="62" mass="6918">MFRGLAEKAGKGSMALGMTNMDVSRAKEASRTMADPELRQLGAEDVQRWLAYWRKVGLFGRA</sequence>
<organism evidence="1 2">
    <name type="scientific">Rhodofomes roseus</name>
    <dbReference type="NCBI Taxonomy" id="34475"/>
    <lineage>
        <taxon>Eukaryota</taxon>
        <taxon>Fungi</taxon>
        <taxon>Dikarya</taxon>
        <taxon>Basidiomycota</taxon>
        <taxon>Agaricomycotina</taxon>
        <taxon>Agaricomycetes</taxon>
        <taxon>Polyporales</taxon>
        <taxon>Rhodofomes</taxon>
    </lineage>
</organism>
<dbReference type="Proteomes" id="UP000298390">
    <property type="component" value="Unassembled WGS sequence"/>
</dbReference>
<dbReference type="EMBL" id="SEKV01000689">
    <property type="protein sequence ID" value="TFY54515.1"/>
    <property type="molecule type" value="Genomic_DNA"/>
</dbReference>
<dbReference type="AlphaFoldDB" id="A0A4Y9XWR4"/>
<name>A0A4Y9XWR4_9APHY</name>
<accession>A0A4Y9XWR4</accession>
<gene>
    <name evidence="1" type="ORF">EVJ58_g8817</name>
</gene>
<protein>
    <submittedName>
        <fullName evidence="1">Uncharacterized protein</fullName>
    </submittedName>
</protein>
<proteinExistence type="predicted"/>
<reference evidence="1 2" key="1">
    <citation type="submission" date="2019-01" db="EMBL/GenBank/DDBJ databases">
        <title>Genome sequencing of the rare red list fungi Fomitopsis rosea.</title>
        <authorList>
            <person name="Buettner E."/>
            <person name="Kellner H."/>
        </authorList>
    </citation>
    <scope>NUCLEOTIDE SEQUENCE [LARGE SCALE GENOMIC DNA]</scope>
    <source>
        <strain evidence="1 2">DSM 105464</strain>
    </source>
</reference>